<dbReference type="Proteomes" id="UP001595818">
    <property type="component" value="Unassembled WGS sequence"/>
</dbReference>
<evidence type="ECO:0000256" key="1">
    <source>
        <dbReference type="ARBA" id="ARBA00004141"/>
    </source>
</evidence>
<dbReference type="Pfam" id="PF07690">
    <property type="entry name" value="MFS_1"/>
    <property type="match status" value="1"/>
</dbReference>
<feature type="transmembrane region" description="Helical" evidence="5">
    <location>
        <begin position="76"/>
        <end position="94"/>
    </location>
</feature>
<dbReference type="Gene3D" id="1.20.1250.20">
    <property type="entry name" value="MFS general substrate transporter like domains"/>
    <property type="match status" value="2"/>
</dbReference>
<feature type="transmembrane region" description="Helical" evidence="5">
    <location>
        <begin position="12"/>
        <end position="30"/>
    </location>
</feature>
<organism evidence="7 8">
    <name type="scientific">Negadavirga shengliensis</name>
    <dbReference type="NCBI Taxonomy" id="1389218"/>
    <lineage>
        <taxon>Bacteria</taxon>
        <taxon>Pseudomonadati</taxon>
        <taxon>Bacteroidota</taxon>
        <taxon>Cytophagia</taxon>
        <taxon>Cytophagales</taxon>
        <taxon>Cyclobacteriaceae</taxon>
        <taxon>Negadavirga</taxon>
    </lineage>
</organism>
<dbReference type="InterPro" id="IPR036259">
    <property type="entry name" value="MFS_trans_sf"/>
</dbReference>
<dbReference type="RefSeq" id="WP_377066985.1">
    <property type="nucleotide sequence ID" value="NZ_JBHSJJ010000012.1"/>
</dbReference>
<evidence type="ECO:0000256" key="4">
    <source>
        <dbReference type="ARBA" id="ARBA00023136"/>
    </source>
</evidence>
<keyword evidence="3 5" id="KW-1133">Transmembrane helix</keyword>
<feature type="transmembrane region" description="Helical" evidence="5">
    <location>
        <begin position="162"/>
        <end position="183"/>
    </location>
</feature>
<keyword evidence="8" id="KW-1185">Reference proteome</keyword>
<dbReference type="PRINTS" id="PR01035">
    <property type="entry name" value="TCRTETA"/>
</dbReference>
<name>A0ABV9T4W0_9BACT</name>
<evidence type="ECO:0000313" key="7">
    <source>
        <dbReference type="EMBL" id="MFC4873783.1"/>
    </source>
</evidence>
<accession>A0ABV9T4W0</accession>
<dbReference type="InterPro" id="IPR011701">
    <property type="entry name" value="MFS"/>
</dbReference>
<feature type="transmembrane region" description="Helical" evidence="5">
    <location>
        <begin position="45"/>
        <end position="64"/>
    </location>
</feature>
<keyword evidence="2 5" id="KW-0812">Transmembrane</keyword>
<sequence length="398" mass="43332">MVKRKSFYTLDFLLLCISSFLFFASFNMIIPELPSYLSSLGGEAYIGYIIALFTLSAGLSRPFSGKLADKIGRIPVMVFGVAVCFFISLLYPLMTTVGGFLLLRFLHGFSTGFTPTGTSAYVADIIPFSKRGEAMGIQSLFGSLGMAAGPALGGYLAGIWGIIPLFYCSSAVSLLSIVILYRLKETLPRREKLNLGHFKLKKNEIIEKRVMGPSLVLFFSVFSFGIVLTIIPDFSVFLGIANKGLFFAVFTLSSLLIRVIAGRASDRYGRIPVLKVAMLTMVLAMILVAQAESRIAFLLAAALYGCAVGMNNPTVTAWTIDLSLEKFRGRALATMYIALEAGIGIGALVSGWLFSVHEQNFQIVFLFGSASAMAAFILLWIFPHQKPEPVQSKEGKEG</sequence>
<feature type="transmembrane region" description="Helical" evidence="5">
    <location>
        <begin position="244"/>
        <end position="261"/>
    </location>
</feature>
<dbReference type="InterPro" id="IPR020846">
    <property type="entry name" value="MFS_dom"/>
</dbReference>
<comment type="caution">
    <text evidence="7">The sequence shown here is derived from an EMBL/GenBank/DDBJ whole genome shotgun (WGS) entry which is preliminary data.</text>
</comment>
<dbReference type="SUPFAM" id="SSF103473">
    <property type="entry name" value="MFS general substrate transporter"/>
    <property type="match status" value="1"/>
</dbReference>
<dbReference type="InterPro" id="IPR001958">
    <property type="entry name" value="Tet-R_TetA/multi-R_MdtG-like"/>
</dbReference>
<dbReference type="CDD" id="cd17489">
    <property type="entry name" value="MFS_YfcJ_like"/>
    <property type="match status" value="1"/>
</dbReference>
<evidence type="ECO:0000256" key="5">
    <source>
        <dbReference type="SAM" id="Phobius"/>
    </source>
</evidence>
<evidence type="ECO:0000256" key="2">
    <source>
        <dbReference type="ARBA" id="ARBA00022692"/>
    </source>
</evidence>
<evidence type="ECO:0000313" key="8">
    <source>
        <dbReference type="Proteomes" id="UP001595818"/>
    </source>
</evidence>
<keyword evidence="4 5" id="KW-0472">Membrane</keyword>
<dbReference type="PROSITE" id="PS50850">
    <property type="entry name" value="MFS"/>
    <property type="match status" value="1"/>
</dbReference>
<feature type="domain" description="Major facilitator superfamily (MFS) profile" evidence="6">
    <location>
        <begin position="11"/>
        <end position="386"/>
    </location>
</feature>
<proteinExistence type="predicted"/>
<dbReference type="InterPro" id="IPR052714">
    <property type="entry name" value="MFS_Exporter"/>
</dbReference>
<reference evidence="8" key="1">
    <citation type="journal article" date="2019" name="Int. J. Syst. Evol. Microbiol.">
        <title>The Global Catalogue of Microorganisms (GCM) 10K type strain sequencing project: providing services to taxonomists for standard genome sequencing and annotation.</title>
        <authorList>
            <consortium name="The Broad Institute Genomics Platform"/>
            <consortium name="The Broad Institute Genome Sequencing Center for Infectious Disease"/>
            <person name="Wu L."/>
            <person name="Ma J."/>
        </authorList>
    </citation>
    <scope>NUCLEOTIDE SEQUENCE [LARGE SCALE GENOMIC DNA]</scope>
    <source>
        <strain evidence="8">CGMCC 4.7466</strain>
    </source>
</reference>
<feature type="transmembrane region" description="Helical" evidence="5">
    <location>
        <begin position="361"/>
        <end position="382"/>
    </location>
</feature>
<feature type="transmembrane region" description="Helical" evidence="5">
    <location>
        <begin position="332"/>
        <end position="355"/>
    </location>
</feature>
<evidence type="ECO:0000259" key="6">
    <source>
        <dbReference type="PROSITE" id="PS50850"/>
    </source>
</evidence>
<feature type="transmembrane region" description="Helical" evidence="5">
    <location>
        <begin position="210"/>
        <end position="232"/>
    </location>
</feature>
<gene>
    <name evidence="7" type="ORF">ACFPFU_18920</name>
</gene>
<dbReference type="EMBL" id="JBHSJJ010000012">
    <property type="protein sequence ID" value="MFC4873783.1"/>
    <property type="molecule type" value="Genomic_DNA"/>
</dbReference>
<evidence type="ECO:0000256" key="3">
    <source>
        <dbReference type="ARBA" id="ARBA00022989"/>
    </source>
</evidence>
<dbReference type="PANTHER" id="PTHR23531">
    <property type="entry name" value="QUINOLENE RESISTANCE PROTEIN NORA"/>
    <property type="match status" value="1"/>
</dbReference>
<feature type="transmembrane region" description="Helical" evidence="5">
    <location>
        <begin position="297"/>
        <end position="320"/>
    </location>
</feature>
<dbReference type="PANTHER" id="PTHR23531:SF1">
    <property type="entry name" value="QUINOLENE RESISTANCE PROTEIN NORA"/>
    <property type="match status" value="1"/>
</dbReference>
<protein>
    <submittedName>
        <fullName evidence="7">MFS transporter</fullName>
    </submittedName>
</protein>
<dbReference type="Pfam" id="PF00083">
    <property type="entry name" value="Sugar_tr"/>
    <property type="match status" value="1"/>
</dbReference>
<comment type="subcellular location">
    <subcellularLocation>
        <location evidence="1">Membrane</location>
        <topology evidence="1">Multi-pass membrane protein</topology>
    </subcellularLocation>
</comment>
<dbReference type="InterPro" id="IPR005828">
    <property type="entry name" value="MFS_sugar_transport-like"/>
</dbReference>